<dbReference type="PANTHER" id="PTHR33507:SF3">
    <property type="entry name" value="INNER MEMBRANE PROTEIN YBBJ"/>
    <property type="match status" value="1"/>
</dbReference>
<feature type="domain" description="NfeD-like C-terminal" evidence="6">
    <location>
        <begin position="92"/>
        <end position="146"/>
    </location>
</feature>
<dbReference type="RefSeq" id="WP_152808083.1">
    <property type="nucleotide sequence ID" value="NZ_WHNW01000001.1"/>
</dbReference>
<dbReference type="FunCoup" id="A0A6N7EZX0">
    <property type="interactions" value="24"/>
</dbReference>
<comment type="subcellular location">
    <subcellularLocation>
        <location evidence="1">Membrane</location>
        <topology evidence="1">Multi-pass membrane protein</topology>
    </subcellularLocation>
</comment>
<evidence type="ECO:0000256" key="5">
    <source>
        <dbReference type="SAM" id="Phobius"/>
    </source>
</evidence>
<dbReference type="EMBL" id="WHNW01000001">
    <property type="protein sequence ID" value="MPV85126.1"/>
    <property type="molecule type" value="Genomic_DNA"/>
</dbReference>
<evidence type="ECO:0000256" key="3">
    <source>
        <dbReference type="ARBA" id="ARBA00022989"/>
    </source>
</evidence>
<feature type="transmembrane region" description="Helical" evidence="5">
    <location>
        <begin position="12"/>
        <end position="45"/>
    </location>
</feature>
<proteinExistence type="predicted"/>
<feature type="transmembrane region" description="Helical" evidence="5">
    <location>
        <begin position="57"/>
        <end position="75"/>
    </location>
</feature>
<dbReference type="InterPro" id="IPR012340">
    <property type="entry name" value="NA-bd_OB-fold"/>
</dbReference>
<dbReference type="Proteomes" id="UP000471298">
    <property type="component" value="Unassembled WGS sequence"/>
</dbReference>
<dbReference type="Pfam" id="PF01957">
    <property type="entry name" value="NfeD"/>
    <property type="match status" value="1"/>
</dbReference>
<dbReference type="InterPro" id="IPR052165">
    <property type="entry name" value="Membrane_assoc_protease"/>
</dbReference>
<evidence type="ECO:0000259" key="6">
    <source>
        <dbReference type="Pfam" id="PF01957"/>
    </source>
</evidence>
<organism evidence="7 8">
    <name type="scientific">Ostreibacterium oceani</name>
    <dbReference type="NCBI Taxonomy" id="2654998"/>
    <lineage>
        <taxon>Bacteria</taxon>
        <taxon>Pseudomonadati</taxon>
        <taxon>Pseudomonadota</taxon>
        <taxon>Gammaproteobacteria</taxon>
        <taxon>Cardiobacteriales</taxon>
        <taxon>Ostreibacteriaceae</taxon>
        <taxon>Ostreibacterium</taxon>
    </lineage>
</organism>
<dbReference type="PANTHER" id="PTHR33507">
    <property type="entry name" value="INNER MEMBRANE PROTEIN YBBJ"/>
    <property type="match status" value="1"/>
</dbReference>
<accession>A0A6N7EZX0</accession>
<reference evidence="7 8" key="1">
    <citation type="submission" date="2019-10" db="EMBL/GenBank/DDBJ databases">
        <title>Cardiobacteriales fam. a chemoheterotrophic member of the order Cardiobacteriales, and proposal of Cardiobacteriales fam. nov.</title>
        <authorList>
            <person name="Wang C."/>
        </authorList>
    </citation>
    <scope>NUCLEOTIDE SEQUENCE [LARGE SCALE GENOMIC DNA]</scope>
    <source>
        <strain evidence="7 8">ML27</strain>
    </source>
</reference>
<dbReference type="InParanoid" id="A0A6N7EZX0"/>
<keyword evidence="4 5" id="KW-0472">Membrane</keyword>
<comment type="caution">
    <text evidence="7">The sequence shown here is derived from an EMBL/GenBank/DDBJ whole genome shotgun (WGS) entry which is preliminary data.</text>
</comment>
<keyword evidence="2 5" id="KW-0812">Transmembrane</keyword>
<evidence type="ECO:0000256" key="4">
    <source>
        <dbReference type="ARBA" id="ARBA00023136"/>
    </source>
</evidence>
<gene>
    <name evidence="7" type="ORF">GCU85_00045</name>
</gene>
<sequence length="149" mass="16958">MDWLIDPFFYNWLILAIILLIVEVATFTLLFLWLGIAALIMVVITWTFPDLSMPLQLLLFAILSLLSVVMWSLLFKKRQAKSGSLIMNNRAQRYVGRTTVLIEPIDNGRGKVQLDDSYWRVESSVDLPIDTKIRVVGCRGTTLLVEAAD</sequence>
<evidence type="ECO:0000256" key="2">
    <source>
        <dbReference type="ARBA" id="ARBA00022692"/>
    </source>
</evidence>
<name>A0A6N7EZX0_9GAMM</name>
<evidence type="ECO:0000256" key="1">
    <source>
        <dbReference type="ARBA" id="ARBA00004141"/>
    </source>
</evidence>
<evidence type="ECO:0000313" key="7">
    <source>
        <dbReference type="EMBL" id="MPV85126.1"/>
    </source>
</evidence>
<dbReference type="SUPFAM" id="SSF141322">
    <property type="entry name" value="NfeD domain-like"/>
    <property type="match status" value="1"/>
</dbReference>
<dbReference type="InterPro" id="IPR002810">
    <property type="entry name" value="NfeD-like_C"/>
</dbReference>
<dbReference type="AlphaFoldDB" id="A0A6N7EZX0"/>
<protein>
    <submittedName>
        <fullName evidence="7">NfeD family protein</fullName>
    </submittedName>
</protein>
<dbReference type="Gene3D" id="2.40.50.140">
    <property type="entry name" value="Nucleic acid-binding proteins"/>
    <property type="match status" value="1"/>
</dbReference>
<evidence type="ECO:0000313" key="8">
    <source>
        <dbReference type="Proteomes" id="UP000471298"/>
    </source>
</evidence>
<keyword evidence="8" id="KW-1185">Reference proteome</keyword>
<keyword evidence="3 5" id="KW-1133">Transmembrane helix</keyword>
<dbReference type="GO" id="GO:0005886">
    <property type="term" value="C:plasma membrane"/>
    <property type="evidence" value="ECO:0007669"/>
    <property type="project" value="TreeGrafter"/>
</dbReference>